<evidence type="ECO:0000313" key="4">
    <source>
        <dbReference type="Proteomes" id="UP000326837"/>
    </source>
</evidence>
<organism evidence="3 4">
    <name type="scientific">Lacipirellula parvula</name>
    <dbReference type="NCBI Taxonomy" id="2650471"/>
    <lineage>
        <taxon>Bacteria</taxon>
        <taxon>Pseudomonadati</taxon>
        <taxon>Planctomycetota</taxon>
        <taxon>Planctomycetia</taxon>
        <taxon>Pirellulales</taxon>
        <taxon>Lacipirellulaceae</taxon>
        <taxon>Lacipirellula</taxon>
    </lineage>
</organism>
<reference evidence="4" key="1">
    <citation type="submission" date="2019-10" db="EMBL/GenBank/DDBJ databases">
        <title>Lacipirellula parvula gen. nov., sp. nov., representing a lineage of planctomycetes widespread in freshwater anoxic habitats, and description of the family Lacipirellulaceae.</title>
        <authorList>
            <person name="Dedysh S.N."/>
            <person name="Kulichevskaya I.S."/>
            <person name="Beletsky A.V."/>
            <person name="Rakitin A.L."/>
            <person name="Mardanov A.V."/>
            <person name="Ivanova A.A."/>
            <person name="Saltykova V.X."/>
            <person name="Rijpstra W.I.C."/>
            <person name="Sinninghe Damste J.S."/>
            <person name="Ravin N.V."/>
        </authorList>
    </citation>
    <scope>NUCLEOTIDE SEQUENCE [LARGE SCALE GENOMIC DNA]</scope>
    <source>
        <strain evidence="4">PX69</strain>
    </source>
</reference>
<evidence type="ECO:0000259" key="2">
    <source>
        <dbReference type="Pfam" id="PF03992"/>
    </source>
</evidence>
<dbReference type="InterPro" id="IPR038762">
    <property type="entry name" value="ABM_predict"/>
</dbReference>
<dbReference type="AlphaFoldDB" id="A0A5K7XHH9"/>
<feature type="transmembrane region" description="Helical" evidence="1">
    <location>
        <begin position="189"/>
        <end position="209"/>
    </location>
</feature>
<dbReference type="RefSeq" id="WP_152099989.1">
    <property type="nucleotide sequence ID" value="NZ_AP021861.1"/>
</dbReference>
<dbReference type="PANTHER" id="PTHR40057">
    <property type="entry name" value="SLR1162 PROTEIN"/>
    <property type="match status" value="1"/>
</dbReference>
<accession>A0A5K7XHH9</accession>
<protein>
    <recommendedName>
        <fullName evidence="2">ABM domain-containing protein</fullName>
    </recommendedName>
</protein>
<keyword evidence="1" id="KW-0812">Transmembrane</keyword>
<name>A0A5K7XHH9_9BACT</name>
<dbReference type="Proteomes" id="UP000326837">
    <property type="component" value="Chromosome"/>
</dbReference>
<gene>
    <name evidence="3" type="ORF">PLANPX_4023</name>
</gene>
<feature type="transmembrane region" description="Helical" evidence="1">
    <location>
        <begin position="121"/>
        <end position="140"/>
    </location>
</feature>
<keyword evidence="1" id="KW-0472">Membrane</keyword>
<dbReference type="Pfam" id="PF03992">
    <property type="entry name" value="ABM"/>
    <property type="match status" value="1"/>
</dbReference>
<keyword evidence="4" id="KW-1185">Reference proteome</keyword>
<evidence type="ECO:0000313" key="3">
    <source>
        <dbReference type="EMBL" id="BBO34411.1"/>
    </source>
</evidence>
<dbReference type="Gene3D" id="3.30.70.100">
    <property type="match status" value="1"/>
</dbReference>
<evidence type="ECO:0000256" key="1">
    <source>
        <dbReference type="SAM" id="Phobius"/>
    </source>
</evidence>
<feature type="transmembrane region" description="Helical" evidence="1">
    <location>
        <begin position="147"/>
        <end position="169"/>
    </location>
</feature>
<dbReference type="SUPFAM" id="SSF54909">
    <property type="entry name" value="Dimeric alpha+beta barrel"/>
    <property type="match status" value="1"/>
</dbReference>
<proteinExistence type="predicted"/>
<keyword evidence="1" id="KW-1133">Transmembrane helix</keyword>
<dbReference type="PANTHER" id="PTHR40057:SF1">
    <property type="entry name" value="SLR1162 PROTEIN"/>
    <property type="match status" value="1"/>
</dbReference>
<dbReference type="InterPro" id="IPR011008">
    <property type="entry name" value="Dimeric_a/b-barrel"/>
</dbReference>
<feature type="domain" description="ABM" evidence="2">
    <location>
        <begin position="15"/>
        <end position="83"/>
    </location>
</feature>
<sequence length="214" mass="23120">METCVAKSSAAIVQRVPPEATDKFKQWQRDVSTAAQHFPGYEGTDLYPPANGATGEWVSVIHFADQPALQAWINSSERAKYVARLRETVGDFELKTLDGGFSAWFASMQGDFEPGIPPWKMASTVLFGLYPTVMLLTIFVGPFTSPLGMSIAMLIGNAMSVALLQWAVVPALTRVLKPWLEANSPAKQVVSIAGVVGLFALLVGIAFAFRPITG</sequence>
<dbReference type="EMBL" id="AP021861">
    <property type="protein sequence ID" value="BBO34411.1"/>
    <property type="molecule type" value="Genomic_DNA"/>
</dbReference>
<dbReference type="KEGG" id="lpav:PLANPX_4023"/>
<dbReference type="InterPro" id="IPR007138">
    <property type="entry name" value="ABM_dom"/>
</dbReference>